<protein>
    <submittedName>
        <fullName evidence="4">HAD-IC family P-type ATPase</fullName>
    </submittedName>
</protein>
<dbReference type="InterPro" id="IPR023214">
    <property type="entry name" value="HAD_sf"/>
</dbReference>
<dbReference type="PRINTS" id="PR00120">
    <property type="entry name" value="HATPASE"/>
</dbReference>
<dbReference type="InterPro" id="IPR036412">
    <property type="entry name" value="HAD-like_sf"/>
</dbReference>
<dbReference type="GO" id="GO:0005388">
    <property type="term" value="F:P-type calcium transporter activity"/>
    <property type="evidence" value="ECO:0007669"/>
    <property type="project" value="TreeGrafter"/>
</dbReference>
<dbReference type="GO" id="GO:0005524">
    <property type="term" value="F:ATP binding"/>
    <property type="evidence" value="ECO:0007669"/>
    <property type="project" value="InterPro"/>
</dbReference>
<evidence type="ECO:0000313" key="4">
    <source>
        <dbReference type="EMBL" id="WIX76436.1"/>
    </source>
</evidence>
<dbReference type="EMBL" id="CP127294">
    <property type="protein sequence ID" value="WIX76436.1"/>
    <property type="molecule type" value="Genomic_DNA"/>
</dbReference>
<keyword evidence="3" id="KW-1133">Transmembrane helix</keyword>
<dbReference type="Proteomes" id="UP001236014">
    <property type="component" value="Chromosome"/>
</dbReference>
<dbReference type="SUPFAM" id="SSF56784">
    <property type="entry name" value="HAD-like"/>
    <property type="match status" value="1"/>
</dbReference>
<keyword evidence="3" id="KW-0472">Membrane</keyword>
<feature type="transmembrane region" description="Helical" evidence="3">
    <location>
        <begin position="160"/>
        <end position="178"/>
    </location>
</feature>
<dbReference type="PRINTS" id="PR00119">
    <property type="entry name" value="CATATPASE"/>
</dbReference>
<gene>
    <name evidence="4" type="ORF">QRX50_33910</name>
</gene>
<dbReference type="InterPro" id="IPR001757">
    <property type="entry name" value="P_typ_ATPase"/>
</dbReference>
<dbReference type="Gene3D" id="1.20.1110.10">
    <property type="entry name" value="Calcium-transporting ATPase, transmembrane domain"/>
    <property type="match status" value="1"/>
</dbReference>
<accession>A0A9Y2MSB7</accession>
<dbReference type="GO" id="GO:0016887">
    <property type="term" value="F:ATP hydrolysis activity"/>
    <property type="evidence" value="ECO:0007669"/>
    <property type="project" value="InterPro"/>
</dbReference>
<evidence type="ECO:0000256" key="1">
    <source>
        <dbReference type="ARBA" id="ARBA00022842"/>
    </source>
</evidence>
<keyword evidence="1" id="KW-0460">Magnesium</keyword>
<name>A0A9Y2MSB7_9PSEU</name>
<feature type="region of interest" description="Disordered" evidence="2">
    <location>
        <begin position="181"/>
        <end position="200"/>
    </location>
</feature>
<dbReference type="NCBIfam" id="TIGR01494">
    <property type="entry name" value="ATPase_P-type"/>
    <property type="match status" value="1"/>
</dbReference>
<dbReference type="RefSeq" id="WP_285967184.1">
    <property type="nucleotide sequence ID" value="NZ_CP127294.1"/>
</dbReference>
<dbReference type="Gene3D" id="3.40.50.1000">
    <property type="entry name" value="HAD superfamily/HAD-like"/>
    <property type="match status" value="1"/>
</dbReference>
<dbReference type="AlphaFoldDB" id="A0A9Y2MSB7"/>
<proteinExistence type="predicted"/>
<keyword evidence="3" id="KW-0812">Transmembrane</keyword>
<evidence type="ECO:0000313" key="5">
    <source>
        <dbReference type="Proteomes" id="UP001236014"/>
    </source>
</evidence>
<evidence type="ECO:0000256" key="2">
    <source>
        <dbReference type="SAM" id="MobiDB-lite"/>
    </source>
</evidence>
<sequence>MSLVAMVDPPREQSKAAVASAQAAHIRVRMVTGDDVTTGAAIAKQLGIPGDAVLGSEFADLPEAERLSRIDDIGIVGRVSPEHKVILADTLKKKGDVVAMTGDGVNDAPAIKAADLGIAMGSGTDVAKNASRMILSDDNFATIVFAVEQGRKIYDNLTKYIRFVLVLLVVFVLTFLGAPCSTSPPGSRSRRRRSCGSTSW</sequence>
<reference evidence="4 5" key="1">
    <citation type="submission" date="2023-06" db="EMBL/GenBank/DDBJ databases">
        <authorList>
            <person name="Oyuntsetseg B."/>
            <person name="Kim S.B."/>
        </authorList>
    </citation>
    <scope>NUCLEOTIDE SEQUENCE [LARGE SCALE GENOMIC DNA]</scope>
    <source>
        <strain evidence="4 5">2-15</strain>
    </source>
</reference>
<dbReference type="PANTHER" id="PTHR24093">
    <property type="entry name" value="CATION TRANSPORTING ATPASE"/>
    <property type="match status" value="1"/>
</dbReference>
<keyword evidence="5" id="KW-1185">Reference proteome</keyword>
<dbReference type="PANTHER" id="PTHR24093:SF506">
    <property type="entry name" value="CATION-TRANSPORTING ATPASE PMA1"/>
    <property type="match status" value="1"/>
</dbReference>
<dbReference type="KEGG" id="acab:QRX50_33910"/>
<dbReference type="GO" id="GO:0005886">
    <property type="term" value="C:plasma membrane"/>
    <property type="evidence" value="ECO:0007669"/>
    <property type="project" value="TreeGrafter"/>
</dbReference>
<organism evidence="4 5">
    <name type="scientific">Amycolatopsis carbonis</name>
    <dbReference type="NCBI Taxonomy" id="715471"/>
    <lineage>
        <taxon>Bacteria</taxon>
        <taxon>Bacillati</taxon>
        <taxon>Actinomycetota</taxon>
        <taxon>Actinomycetes</taxon>
        <taxon>Pseudonocardiales</taxon>
        <taxon>Pseudonocardiaceae</taxon>
        <taxon>Amycolatopsis</taxon>
    </lineage>
</organism>
<evidence type="ECO:0000256" key="3">
    <source>
        <dbReference type="SAM" id="Phobius"/>
    </source>
</evidence>
<dbReference type="Pfam" id="PF00702">
    <property type="entry name" value="Hydrolase"/>
    <property type="match status" value="1"/>
</dbReference>